<evidence type="ECO:0000259" key="2">
    <source>
        <dbReference type="Pfam" id="PF07563"/>
    </source>
</evidence>
<dbReference type="Gene3D" id="2.30.30.1210">
    <property type="entry name" value="Domain of unknown function DUF1541"/>
    <property type="match status" value="1"/>
</dbReference>
<dbReference type="PROSITE" id="PS51257">
    <property type="entry name" value="PROKAR_LIPOPROTEIN"/>
    <property type="match status" value="1"/>
</dbReference>
<organism evidence="3 4">
    <name type="scientific">Dietzia timorensis</name>
    <dbReference type="NCBI Taxonomy" id="499555"/>
    <lineage>
        <taxon>Bacteria</taxon>
        <taxon>Bacillati</taxon>
        <taxon>Actinomycetota</taxon>
        <taxon>Actinomycetes</taxon>
        <taxon>Mycobacteriales</taxon>
        <taxon>Dietziaceae</taxon>
        <taxon>Dietzia</taxon>
    </lineage>
</organism>
<dbReference type="Pfam" id="PF07563">
    <property type="entry name" value="DUF1541"/>
    <property type="match status" value="2"/>
</dbReference>
<evidence type="ECO:0000256" key="1">
    <source>
        <dbReference type="SAM" id="MobiDB-lite"/>
    </source>
</evidence>
<dbReference type="InterPro" id="IPR011438">
    <property type="entry name" value="DUF1541"/>
</dbReference>
<feature type="domain" description="DUF1541" evidence="2">
    <location>
        <begin position="78"/>
        <end position="129"/>
    </location>
</feature>
<gene>
    <name evidence="3" type="ORF">BJL86_3271</name>
</gene>
<evidence type="ECO:0000313" key="4">
    <source>
        <dbReference type="Proteomes" id="UP000186104"/>
    </source>
</evidence>
<dbReference type="EMBL" id="CP015961">
    <property type="protein sequence ID" value="ANI94030.1"/>
    <property type="molecule type" value="Genomic_DNA"/>
</dbReference>
<dbReference type="RefSeq" id="WP_067476006.1">
    <property type="nucleotide sequence ID" value="NZ_CP015961.1"/>
</dbReference>
<dbReference type="Proteomes" id="UP000186104">
    <property type="component" value="Chromosome"/>
</dbReference>
<evidence type="ECO:0000313" key="3">
    <source>
        <dbReference type="EMBL" id="ANI94030.1"/>
    </source>
</evidence>
<proteinExistence type="predicted"/>
<dbReference type="OrthoDB" id="1701949at2"/>
<dbReference type="AlphaFoldDB" id="A0A173LRR2"/>
<protein>
    <submittedName>
        <fullName evidence="3">Uncharacterized protein YdhK</fullName>
    </submittedName>
</protein>
<dbReference type="STRING" id="499555.BJL86_3271"/>
<reference evidence="3 4" key="1">
    <citation type="submission" date="2016-06" db="EMBL/GenBank/DDBJ databases">
        <title>Complete genome sequence of a saline-alkali tolerant type strain Dietzia timorensis ID05-A0528T.</title>
        <authorList>
            <person name="Wu X."/>
        </authorList>
    </citation>
    <scope>NUCLEOTIDE SEQUENCE [LARGE SCALE GENOMIC DNA]</scope>
    <source>
        <strain evidence="3 4">ID05-A0528</strain>
    </source>
</reference>
<sequence>MRKHLITTITAGILGGALVLAGCSTEDGQGHQGHEGGSLTSAPASSENEMDHSSMEHPMDGGPAPEGITEAPSPKFPVGTEVTLTADHMEGMEGAKATIAGAFDTYTYAVSYTPTTGGDPVNDHKWVVQEEIKDAGDERLADGTEVTLEAEHMEGMEGAKATIDSSTDETVYMVNYEADGMTMTNHKWVVESEIQLAT</sequence>
<feature type="domain" description="DUF1541" evidence="2">
    <location>
        <begin position="142"/>
        <end position="191"/>
    </location>
</feature>
<feature type="compositionally biased region" description="Basic and acidic residues" evidence="1">
    <location>
        <begin position="49"/>
        <end position="59"/>
    </location>
</feature>
<feature type="compositionally biased region" description="Polar residues" evidence="1">
    <location>
        <begin position="38"/>
        <end position="47"/>
    </location>
</feature>
<name>A0A173LRR2_9ACTN</name>
<dbReference type="KEGG" id="dtm:BJL86_3271"/>
<accession>A0A173LRR2</accession>
<keyword evidence="4" id="KW-1185">Reference proteome</keyword>
<feature type="region of interest" description="Disordered" evidence="1">
    <location>
        <begin position="27"/>
        <end position="65"/>
    </location>
</feature>